<dbReference type="Pfam" id="PF00830">
    <property type="entry name" value="Ribosomal_L28"/>
    <property type="match status" value="1"/>
</dbReference>
<proteinExistence type="inferred from homology"/>
<dbReference type="Gene3D" id="2.30.170.40">
    <property type="entry name" value="Ribosomal protein L28/L24"/>
    <property type="match status" value="1"/>
</dbReference>
<dbReference type="AlphaFoldDB" id="A0A1B0TID4"/>
<dbReference type="GO" id="GO:1990904">
    <property type="term" value="C:ribonucleoprotein complex"/>
    <property type="evidence" value="ECO:0007669"/>
    <property type="project" value="UniProtKB-KW"/>
</dbReference>
<dbReference type="RefSeq" id="YP_009300561.1">
    <property type="nucleotide sequence ID" value="NC_031211.1"/>
</dbReference>
<dbReference type="EMBL" id="KR814486">
    <property type="protein sequence ID" value="ALN11927.1"/>
    <property type="molecule type" value="Genomic_DNA"/>
</dbReference>
<dbReference type="InterPro" id="IPR026569">
    <property type="entry name" value="Ribosomal_bL28"/>
</dbReference>
<dbReference type="NCBIfam" id="TIGR00009">
    <property type="entry name" value="L28"/>
    <property type="match status" value="1"/>
</dbReference>
<evidence type="ECO:0000313" key="6">
    <source>
        <dbReference type="EMBL" id="ALN11927.1"/>
    </source>
</evidence>
<accession>A0A1B0TID4</accession>
<dbReference type="PANTHER" id="PTHR13528">
    <property type="entry name" value="39S RIBOSOMAL PROTEIN L28, MITOCHONDRIAL"/>
    <property type="match status" value="1"/>
</dbReference>
<protein>
    <recommendedName>
        <fullName evidence="4">Large ribosomal subunit protein bL28c</fullName>
    </recommendedName>
    <alternativeName>
        <fullName evidence="5">50S ribosomal protein L28, chloroplastic</fullName>
    </alternativeName>
</protein>
<keyword evidence="3" id="KW-0687">Ribonucleoprotein</keyword>
<dbReference type="GO" id="GO:0005840">
    <property type="term" value="C:ribosome"/>
    <property type="evidence" value="ECO:0007669"/>
    <property type="project" value="UniProtKB-KW"/>
</dbReference>
<organism evidence="6">
    <name type="scientific">Campylaephora sungminbooi</name>
    <dbReference type="NCBI Taxonomy" id="1896769"/>
    <lineage>
        <taxon>Eukaryota</taxon>
        <taxon>Rhodophyta</taxon>
        <taxon>Florideophyceae</taxon>
        <taxon>Rhodymeniophycidae</taxon>
        <taxon>Ceramiales</taxon>
        <taxon>Ceramiaceae</taxon>
        <taxon>Campylaephora</taxon>
    </lineage>
</organism>
<gene>
    <name evidence="6" type="primary">rpl28</name>
</gene>
<dbReference type="InterPro" id="IPR034704">
    <property type="entry name" value="Ribosomal_bL28/bL31-like_sf"/>
</dbReference>
<reference evidence="6" key="1">
    <citation type="journal article" date="2016" name="Bot. Marina">
        <title>Genomic and phylogenetic analysis of Ceramium cimbricum (Ceramiales, Rhodophyta) from the Atlantic and Pacific Oceans supports the naming of a new invasive Pacific entity Ceramium sungminbooi sp. nov.</title>
        <authorList>
            <person name="Hughey J.R."/>
            <person name="Boo G.H."/>
        </authorList>
    </citation>
    <scope>NUCLEOTIDE SEQUENCE</scope>
</reference>
<sequence length="64" mass="7430">MSKICQISGKKANNGYSISHSHIRTKKIQNVNLQTKKIWSIEKNNWIKVRISTKALKTLYKSEI</sequence>
<keyword evidence="2 6" id="KW-0689">Ribosomal protein</keyword>
<evidence type="ECO:0000256" key="4">
    <source>
        <dbReference type="ARBA" id="ARBA00035265"/>
    </source>
</evidence>
<dbReference type="EMBL" id="KR025491">
    <property type="protein sequence ID" value="AKU47480.1"/>
    <property type="molecule type" value="Genomic_DNA"/>
</dbReference>
<dbReference type="GO" id="GO:0006412">
    <property type="term" value="P:translation"/>
    <property type="evidence" value="ECO:0007669"/>
    <property type="project" value="InterPro"/>
</dbReference>
<dbReference type="SUPFAM" id="SSF143800">
    <property type="entry name" value="L28p-like"/>
    <property type="match status" value="1"/>
</dbReference>
<evidence type="ECO:0000256" key="5">
    <source>
        <dbReference type="ARBA" id="ARBA00035447"/>
    </source>
</evidence>
<dbReference type="InterPro" id="IPR037147">
    <property type="entry name" value="Ribosomal_bL28_sf"/>
</dbReference>
<dbReference type="InterPro" id="IPR001383">
    <property type="entry name" value="Ribosomal_bL28_bact-type"/>
</dbReference>
<evidence type="ECO:0000256" key="1">
    <source>
        <dbReference type="ARBA" id="ARBA00008760"/>
    </source>
</evidence>
<evidence type="ECO:0000256" key="2">
    <source>
        <dbReference type="ARBA" id="ARBA00022980"/>
    </source>
</evidence>
<dbReference type="GeneID" id="29078142"/>
<dbReference type="GO" id="GO:0003735">
    <property type="term" value="F:structural constituent of ribosome"/>
    <property type="evidence" value="ECO:0007669"/>
    <property type="project" value="InterPro"/>
</dbReference>
<name>A0A1B0TID4_9FLOR</name>
<geneLocation type="plastid" evidence="6"/>
<evidence type="ECO:0000256" key="3">
    <source>
        <dbReference type="ARBA" id="ARBA00023274"/>
    </source>
</evidence>
<keyword evidence="6" id="KW-0934">Plastid</keyword>
<comment type="similarity">
    <text evidence="1">Belongs to the bacterial ribosomal protein bL28 family.</text>
</comment>
<dbReference type="HAMAP" id="MF_00373">
    <property type="entry name" value="Ribosomal_bL28"/>
    <property type="match status" value="1"/>
</dbReference>
<dbReference type="PANTHER" id="PTHR13528:SF2">
    <property type="entry name" value="LARGE RIBOSOMAL SUBUNIT PROTEIN BL28M"/>
    <property type="match status" value="1"/>
</dbReference>